<evidence type="ECO:0000313" key="2">
    <source>
        <dbReference type="EMBL" id="KAG2396482.1"/>
    </source>
</evidence>
<evidence type="ECO:0000313" key="3">
    <source>
        <dbReference type="Proteomes" id="UP000743370"/>
    </source>
</evidence>
<proteinExistence type="predicted"/>
<feature type="compositionally biased region" description="Acidic residues" evidence="1">
    <location>
        <begin position="713"/>
        <end position="726"/>
    </location>
</feature>
<organism evidence="2 3">
    <name type="scientific">Phaseolus angularis</name>
    <name type="common">Azuki bean</name>
    <name type="synonym">Vigna angularis</name>
    <dbReference type="NCBI Taxonomy" id="3914"/>
    <lineage>
        <taxon>Eukaryota</taxon>
        <taxon>Viridiplantae</taxon>
        <taxon>Streptophyta</taxon>
        <taxon>Embryophyta</taxon>
        <taxon>Tracheophyta</taxon>
        <taxon>Spermatophyta</taxon>
        <taxon>Magnoliopsida</taxon>
        <taxon>eudicotyledons</taxon>
        <taxon>Gunneridae</taxon>
        <taxon>Pentapetalae</taxon>
        <taxon>rosids</taxon>
        <taxon>fabids</taxon>
        <taxon>Fabales</taxon>
        <taxon>Fabaceae</taxon>
        <taxon>Papilionoideae</taxon>
        <taxon>50 kb inversion clade</taxon>
        <taxon>NPAAA clade</taxon>
        <taxon>indigoferoid/millettioid clade</taxon>
        <taxon>Phaseoleae</taxon>
        <taxon>Vigna</taxon>
    </lineage>
</organism>
<dbReference type="Proteomes" id="UP000743370">
    <property type="component" value="Unassembled WGS sequence"/>
</dbReference>
<feature type="compositionally biased region" description="Acidic residues" evidence="1">
    <location>
        <begin position="252"/>
        <end position="265"/>
    </location>
</feature>
<comment type="caution">
    <text evidence="2">The sequence shown here is derived from an EMBL/GenBank/DDBJ whole genome shotgun (WGS) entry which is preliminary data.</text>
</comment>
<feature type="region of interest" description="Disordered" evidence="1">
    <location>
        <begin position="335"/>
        <end position="377"/>
    </location>
</feature>
<accession>A0A8T0KCD5</accession>
<feature type="region of interest" description="Disordered" evidence="1">
    <location>
        <begin position="237"/>
        <end position="291"/>
    </location>
</feature>
<name>A0A8T0KCD5_PHAAN</name>
<dbReference type="AlphaFoldDB" id="A0A8T0KCD5"/>
<gene>
    <name evidence="2" type="ORF">HKW66_Vig0227570</name>
</gene>
<reference evidence="2 3" key="1">
    <citation type="submission" date="2020-05" db="EMBL/GenBank/DDBJ databases">
        <title>Vigna angularis (adzuki bean) Var. LongXiaoDou No. 4 denovo assembly.</title>
        <authorList>
            <person name="Xiang H."/>
        </authorList>
    </citation>
    <scope>NUCLEOTIDE SEQUENCE [LARGE SCALE GENOMIC DNA]</scope>
    <source>
        <tissue evidence="2">Leaf</tissue>
    </source>
</reference>
<sequence length="851" mass="93908">MDSSIIVEMNRLLGKRHVERIRMTPFRWCLHILSPLEVNLKLLKVMVCRWARHYVSFRVSQQLVPFIVFDVFMSTCLKKGGLDIPFDESIIGLVGQMFNPKTTTLKEMIDMFNAIVQDKNIEVDVVLLDDVDSLLGQLKDFFCMVMLLTRSSRAYCDGSCITQGQKKTDHIFQTGDLNLEWYVSKQDRKLPKICAAFHMDDGGIGKGSLVERSRVEEANDESSDDGTWEAEVACGTDEEVGGGGHEAHVGGGDEEGDGGGDEEGDGGGAEDPACAFNEVPGNDEPIHEDEKVSACHHPSVCIKIDDNGDDDEGEVVPLAIPPLCSFVGKTSSCTSSYHHPEPSRSQKPSCGQHQHHGKKETHPWQQVGDGRVLDNSSGSREGRKIVIFVRAEAARFVGEEEVVGSGRVHAGVRVSVVLDLRLVPCRYFRPPSCAILKPSWSSLSSIDIVSSRCLGWHLRTSMDSSIIVEMNRLLGKRHVERIRMTPFRWCLHILSPLEVNLKLLKVMVCRWARHYVSFRVSQQLVPFIVFDVFMSTCLKKGGLDIPFDESIIGLVGQMFNPKTTTLKEMIDMFNAIVQDKNIEVDVVLLDDVDSLLGQLKDFFCMVMLLTRSSRAYCDGSCITQGQKKTDHIFQTGDLNLEWYVSKQDRKLPKICAAFHMDDGGIGKGSLVERSRVEEANDESSDDGTWEAEVACGTDEEVGGGGHEAHVGGGDEEGDGGGDEEGDGGGAEDPACAFNEVPGNDEPIHEDEKVSACHHPSVCIKIDDNGDDDEGEVVPLAIPPLCSFVEDNVKQLGNGICREDQQLHIQLPPSGAFTVSETFMWAASAPWKERNTPLAAGWRRKSAGQQQW</sequence>
<evidence type="ECO:0000256" key="1">
    <source>
        <dbReference type="SAM" id="MobiDB-lite"/>
    </source>
</evidence>
<feature type="region of interest" description="Disordered" evidence="1">
    <location>
        <begin position="698"/>
        <end position="752"/>
    </location>
</feature>
<dbReference type="EMBL" id="JABFOF010000005">
    <property type="protein sequence ID" value="KAG2396482.1"/>
    <property type="molecule type" value="Genomic_DNA"/>
</dbReference>
<protein>
    <submittedName>
        <fullName evidence="2">Uncharacterized protein</fullName>
    </submittedName>
</protein>